<dbReference type="Gene3D" id="3.40.50.300">
    <property type="entry name" value="P-loop containing nucleotide triphosphate hydrolases"/>
    <property type="match status" value="1"/>
</dbReference>
<dbReference type="PANTHER" id="PTHR33844">
    <property type="entry name" value="SULFOTRANSFER_1 DOMAIN-CONTAINING PROTEIN"/>
    <property type="match status" value="1"/>
</dbReference>
<accession>A0A9J7KZP2</accession>
<feature type="transmembrane region" description="Helical" evidence="1">
    <location>
        <begin position="6"/>
        <end position="27"/>
    </location>
</feature>
<dbReference type="InterPro" id="IPR027417">
    <property type="entry name" value="P-loop_NTPase"/>
</dbReference>
<dbReference type="KEGG" id="bfo:118413854"/>
<gene>
    <name evidence="3" type="primary">LOC118413854</name>
</gene>
<dbReference type="AlphaFoldDB" id="A0A9J7KZP2"/>
<evidence type="ECO:0000256" key="1">
    <source>
        <dbReference type="SAM" id="Phobius"/>
    </source>
</evidence>
<dbReference type="SUPFAM" id="SSF52540">
    <property type="entry name" value="P-loop containing nucleoside triphosphate hydrolases"/>
    <property type="match status" value="1"/>
</dbReference>
<keyword evidence="1" id="KW-0472">Membrane</keyword>
<proteinExistence type="predicted"/>
<dbReference type="RefSeq" id="XP_035673323.1">
    <property type="nucleotide sequence ID" value="XM_035817430.1"/>
</dbReference>
<keyword evidence="2" id="KW-1185">Reference proteome</keyword>
<dbReference type="Proteomes" id="UP000001554">
    <property type="component" value="Chromosome 1"/>
</dbReference>
<sequence length="462" mass="52853">MDYHTGLATVTAVVIAATACFVARRLAARRPLWPKVKQPRAYKQRVAPRQKNGKYQLNSLDDFTPVGEKELVHDVPAFFTGPGTEFSVYSVDWVQESVVLIRPVDGTDLKKHPFFREAQRRNAAEVLLIPIEQLQTVVDVISDRIAHVQEVFVYNTTRCGSTLLARAVQATSVAQAVSEPQALDSIYHRLIMSRRRCVDLQSGLIPAILQNDDTIVALLRNVVSLLNYYLVTSDRRHRSVIFYKLQGRAVLVADLMHRAFPAAKTVFLYRDGMQTYESWVRVMVKHQIAYKALRLAVRSGLGRWAPGLPDNFTFFGDDPMFSKVRHRGSYLHYVVTRWICAMQCAAELQRENPGYFFHTVIYYTALARDEEKTIRLMMKELGIELKEDDWEEERKRIKSVFVKDSQAGTFLSPRTSAPGEKWSSYTSSPWTGEWEREYHSHVCREAGNEAVSPDFLLPNTMI</sequence>
<dbReference type="GeneID" id="118413854"/>
<reference evidence="2" key="1">
    <citation type="journal article" date="2020" name="Nat. Ecol. Evol.">
        <title>Deeply conserved synteny resolves early events in vertebrate evolution.</title>
        <authorList>
            <person name="Simakov O."/>
            <person name="Marletaz F."/>
            <person name="Yue J.X."/>
            <person name="O'Connell B."/>
            <person name="Jenkins J."/>
            <person name="Brandt A."/>
            <person name="Calef R."/>
            <person name="Tung C.H."/>
            <person name="Huang T.K."/>
            <person name="Schmutz J."/>
            <person name="Satoh N."/>
            <person name="Yu J.K."/>
            <person name="Putnam N.H."/>
            <person name="Green R.E."/>
            <person name="Rokhsar D.S."/>
        </authorList>
    </citation>
    <scope>NUCLEOTIDE SEQUENCE [LARGE SCALE GENOMIC DNA]</scope>
    <source>
        <strain evidence="2">S238N-H82</strain>
    </source>
</reference>
<reference evidence="3" key="2">
    <citation type="submission" date="2025-08" db="UniProtKB">
        <authorList>
            <consortium name="RefSeq"/>
        </authorList>
    </citation>
    <scope>IDENTIFICATION</scope>
    <source>
        <strain evidence="3">S238N-H82</strain>
        <tissue evidence="3">Testes</tissue>
    </source>
</reference>
<evidence type="ECO:0000313" key="2">
    <source>
        <dbReference type="Proteomes" id="UP000001554"/>
    </source>
</evidence>
<organism evidence="2 3">
    <name type="scientific">Branchiostoma floridae</name>
    <name type="common">Florida lancelet</name>
    <name type="synonym">Amphioxus</name>
    <dbReference type="NCBI Taxonomy" id="7739"/>
    <lineage>
        <taxon>Eukaryota</taxon>
        <taxon>Metazoa</taxon>
        <taxon>Chordata</taxon>
        <taxon>Cephalochordata</taxon>
        <taxon>Leptocardii</taxon>
        <taxon>Amphioxiformes</taxon>
        <taxon>Branchiostomatidae</taxon>
        <taxon>Branchiostoma</taxon>
    </lineage>
</organism>
<dbReference type="OrthoDB" id="5988096at2759"/>
<evidence type="ECO:0000313" key="3">
    <source>
        <dbReference type="RefSeq" id="XP_035673323.1"/>
    </source>
</evidence>
<protein>
    <submittedName>
        <fullName evidence="3">Uncharacterized protein LOC118413854</fullName>
    </submittedName>
</protein>
<dbReference type="PANTHER" id="PTHR33844:SF1">
    <property type="entry name" value="SULFOTRANSFERASE DOMAIN-CONTAINING PROTEIN"/>
    <property type="match status" value="1"/>
</dbReference>
<name>A0A9J7KZP2_BRAFL</name>
<keyword evidence="1" id="KW-1133">Transmembrane helix</keyword>
<keyword evidence="1" id="KW-0812">Transmembrane</keyword>